<gene>
    <name evidence="1" type="ORF">VB776_08000</name>
</gene>
<evidence type="ECO:0000313" key="1">
    <source>
        <dbReference type="EMBL" id="MEA5402853.1"/>
    </source>
</evidence>
<dbReference type="RefSeq" id="WP_323327809.1">
    <property type="nucleotide sequence ID" value="NZ_JAYGIL010000008.1"/>
</dbReference>
<dbReference type="EMBL" id="JAYGIL010000008">
    <property type="protein sequence ID" value="MEA5402853.1"/>
    <property type="molecule type" value="Genomic_DNA"/>
</dbReference>
<keyword evidence="2" id="KW-1185">Reference proteome</keyword>
<reference evidence="1 2" key="1">
    <citation type="submission" date="2023-12" db="EMBL/GenBank/DDBJ databases">
        <title>Novel species of the genus Arcicella isolated from rivers.</title>
        <authorList>
            <person name="Lu H."/>
        </authorList>
    </citation>
    <scope>NUCLEOTIDE SEQUENCE [LARGE SCALE GENOMIC DNA]</scope>
    <source>
        <strain evidence="1 2">DC2W</strain>
    </source>
</reference>
<sequence length="57" mass="6652">MKWDKTASDSWIKIFVEAYGKGIWEMGYLVIQTSIYILHTVEFARTRNAPTKEAIEN</sequence>
<organism evidence="1 2">
    <name type="scientific">Arcicella gelida</name>
    <dbReference type="NCBI Taxonomy" id="2984195"/>
    <lineage>
        <taxon>Bacteria</taxon>
        <taxon>Pseudomonadati</taxon>
        <taxon>Bacteroidota</taxon>
        <taxon>Cytophagia</taxon>
        <taxon>Cytophagales</taxon>
        <taxon>Flectobacillaceae</taxon>
        <taxon>Arcicella</taxon>
    </lineage>
</organism>
<comment type="caution">
    <text evidence="1">The sequence shown here is derived from an EMBL/GenBank/DDBJ whole genome shotgun (WGS) entry which is preliminary data.</text>
</comment>
<name>A0ABU5S2Y9_9BACT</name>
<dbReference type="Proteomes" id="UP001303899">
    <property type="component" value="Unassembled WGS sequence"/>
</dbReference>
<accession>A0ABU5S2Y9</accession>
<evidence type="ECO:0000313" key="2">
    <source>
        <dbReference type="Proteomes" id="UP001303899"/>
    </source>
</evidence>
<protein>
    <submittedName>
        <fullName evidence="1">Uncharacterized protein</fullName>
    </submittedName>
</protein>
<proteinExistence type="predicted"/>